<dbReference type="Proteomes" id="UP000030764">
    <property type="component" value="Unassembled WGS sequence"/>
</dbReference>
<dbReference type="PANTHER" id="PTHR47331:SF1">
    <property type="entry name" value="GAG-LIKE PROTEIN"/>
    <property type="match status" value="1"/>
</dbReference>
<dbReference type="EMBL" id="KL363368">
    <property type="protein sequence ID" value="KFD46497.1"/>
    <property type="molecule type" value="Genomic_DNA"/>
</dbReference>
<accession>A0A085MU55</accession>
<name>A0A085MU55_9BILA</name>
<gene>
    <name evidence="1" type="ORF">M513_12639</name>
    <name evidence="2" type="ORF">M514_12639</name>
</gene>
<dbReference type="AlphaFoldDB" id="A0A085MU55"/>
<organism evidence="2">
    <name type="scientific">Trichuris suis</name>
    <name type="common">pig whipworm</name>
    <dbReference type="NCBI Taxonomy" id="68888"/>
    <lineage>
        <taxon>Eukaryota</taxon>
        <taxon>Metazoa</taxon>
        <taxon>Ecdysozoa</taxon>
        <taxon>Nematoda</taxon>
        <taxon>Enoplea</taxon>
        <taxon>Dorylaimia</taxon>
        <taxon>Trichinellida</taxon>
        <taxon>Trichuridae</taxon>
        <taxon>Trichuris</taxon>
    </lineage>
</organism>
<dbReference type="EMBL" id="KL367650">
    <property type="protein sequence ID" value="KFD60751.1"/>
    <property type="molecule type" value="Genomic_DNA"/>
</dbReference>
<dbReference type="PANTHER" id="PTHR47331">
    <property type="entry name" value="PHD-TYPE DOMAIN-CONTAINING PROTEIN"/>
    <property type="match status" value="1"/>
</dbReference>
<keyword evidence="3" id="KW-1185">Reference proteome</keyword>
<evidence type="ECO:0000313" key="3">
    <source>
        <dbReference type="Proteomes" id="UP000030764"/>
    </source>
</evidence>
<evidence type="ECO:0000313" key="2">
    <source>
        <dbReference type="EMBL" id="KFD60751.1"/>
    </source>
</evidence>
<reference evidence="2 3" key="1">
    <citation type="journal article" date="2014" name="Nat. Genet.">
        <title>Genome and transcriptome of the porcine whipworm Trichuris suis.</title>
        <authorList>
            <person name="Jex A.R."/>
            <person name="Nejsum P."/>
            <person name="Schwarz E.M."/>
            <person name="Hu L."/>
            <person name="Young N.D."/>
            <person name="Hall R.S."/>
            <person name="Korhonen P.K."/>
            <person name="Liao S."/>
            <person name="Thamsborg S."/>
            <person name="Xia J."/>
            <person name="Xu P."/>
            <person name="Wang S."/>
            <person name="Scheerlinck J.P."/>
            <person name="Hofmann A."/>
            <person name="Sternberg P.W."/>
            <person name="Wang J."/>
            <person name="Gasser R.B."/>
        </authorList>
    </citation>
    <scope>NUCLEOTIDE SEQUENCE [LARGE SCALE GENOMIC DNA]</scope>
    <source>
        <strain evidence="2">DCEP-RM93F</strain>
        <strain evidence="1">DCEP-RM93M</strain>
    </source>
</reference>
<sequence>MSQVWVGKPEAFWPTAANVATPTATVEEIAEMMYVCTVELEYSLSEDRYENFATLLRATAWCLRFLSNAKRSLSERKFGPLQVELRQADKTWVYKAQRHEFQMEINCLRRKQKIPQTTRLNAVDPFLDQDDLLRVDGRMQMSTLSYETCCPLILSKRSKIVESLIRQCHQRNLHCDVEHTLSILRRKV</sequence>
<proteinExistence type="predicted"/>
<evidence type="ECO:0000313" key="1">
    <source>
        <dbReference type="EMBL" id="KFD46497.1"/>
    </source>
</evidence>
<dbReference type="Proteomes" id="UP000030758">
    <property type="component" value="Unassembled WGS sequence"/>
</dbReference>
<protein>
    <submittedName>
        <fullName evidence="2">Uncharacterized protein</fullName>
    </submittedName>
</protein>